<dbReference type="PROSITE" id="PS00042">
    <property type="entry name" value="HTH_CRP_1"/>
    <property type="match status" value="1"/>
</dbReference>
<dbReference type="InterPro" id="IPR050397">
    <property type="entry name" value="Env_Response_Regulators"/>
</dbReference>
<dbReference type="InterPro" id="IPR018335">
    <property type="entry name" value="Tscrpt_reg_HTH_Crp-type_CS"/>
</dbReference>
<dbReference type="Pfam" id="PF13545">
    <property type="entry name" value="HTH_Crp_2"/>
    <property type="match status" value="1"/>
</dbReference>
<dbReference type="InterPro" id="IPR000595">
    <property type="entry name" value="cNMP-bd_dom"/>
</dbReference>
<dbReference type="SUPFAM" id="SSF46785">
    <property type="entry name" value="Winged helix' DNA-binding domain"/>
    <property type="match status" value="1"/>
</dbReference>
<feature type="domain" description="HTH crp-type" evidence="4">
    <location>
        <begin position="178"/>
        <end position="251"/>
    </location>
</feature>
<evidence type="ECO:0000313" key="5">
    <source>
        <dbReference type="EMBL" id="GAC17320.1"/>
    </source>
</evidence>
<keyword evidence="6" id="KW-1185">Reference proteome</keyword>
<name>K6Z1K3_9ALTE</name>
<sequence>MTARQLRVMSVDKLYGTSNTYRGVTKMKTSYQPQNDYYNATTLLDTYMGSSSSINQSQQRDSHRVFHRRDNLFSVGNYFEGIYLLRSGSAKSFITSRDGEEHITKFYYPGDMLGIDGFDAHVHTQTVRFLETSSVCFIKESQINSLIQTSPDFRNGLLQSMSHTLASDSAMMMCLSTCSSEQKVAQFLLDLSFGFSDRNLSGSEFMLSMTRTDIANYLGMAIETVSRVFASFQQRNIIAVKLRYLSILDFESLNSIVAIDNCSQTLAKKSNIKRVKQALN</sequence>
<dbReference type="CDD" id="cd00092">
    <property type="entry name" value="HTH_CRP"/>
    <property type="match status" value="1"/>
</dbReference>
<dbReference type="InterPro" id="IPR012318">
    <property type="entry name" value="HTH_CRP"/>
</dbReference>
<accession>K6Z1K3</accession>
<dbReference type="eggNOG" id="COG0664">
    <property type="taxonomic scope" value="Bacteria"/>
</dbReference>
<evidence type="ECO:0000313" key="6">
    <source>
        <dbReference type="Proteomes" id="UP000006327"/>
    </source>
</evidence>
<proteinExistence type="predicted"/>
<dbReference type="GO" id="GO:0003677">
    <property type="term" value="F:DNA binding"/>
    <property type="evidence" value="ECO:0007669"/>
    <property type="project" value="UniProtKB-KW"/>
</dbReference>
<evidence type="ECO:0000256" key="3">
    <source>
        <dbReference type="ARBA" id="ARBA00023163"/>
    </source>
</evidence>
<dbReference type="Proteomes" id="UP000006327">
    <property type="component" value="Unassembled WGS sequence"/>
</dbReference>
<dbReference type="InterPro" id="IPR036390">
    <property type="entry name" value="WH_DNA-bd_sf"/>
</dbReference>
<dbReference type="Gene3D" id="2.60.120.10">
    <property type="entry name" value="Jelly Rolls"/>
    <property type="match status" value="1"/>
</dbReference>
<dbReference type="GO" id="GO:0005829">
    <property type="term" value="C:cytosol"/>
    <property type="evidence" value="ECO:0007669"/>
    <property type="project" value="TreeGrafter"/>
</dbReference>
<dbReference type="STRING" id="493475.GARC_0338"/>
<keyword evidence="2" id="KW-0238">DNA-binding</keyword>
<dbReference type="SUPFAM" id="SSF51206">
    <property type="entry name" value="cAMP-binding domain-like"/>
    <property type="match status" value="1"/>
</dbReference>
<dbReference type="Pfam" id="PF00027">
    <property type="entry name" value="cNMP_binding"/>
    <property type="match status" value="1"/>
</dbReference>
<dbReference type="PANTHER" id="PTHR24567:SF75">
    <property type="entry name" value="FUMARATE AND NITRATE REDUCTION REGULATORY PROTEIN"/>
    <property type="match status" value="1"/>
</dbReference>
<evidence type="ECO:0000256" key="1">
    <source>
        <dbReference type="ARBA" id="ARBA00023015"/>
    </source>
</evidence>
<dbReference type="AlphaFoldDB" id="K6Z1K3"/>
<comment type="caution">
    <text evidence="5">The sequence shown here is derived from an EMBL/GenBank/DDBJ whole genome shotgun (WGS) entry which is preliminary data.</text>
</comment>
<keyword evidence="3" id="KW-0804">Transcription</keyword>
<protein>
    <submittedName>
        <fullName evidence="5">Transcriptional activator protein anr</fullName>
    </submittedName>
</protein>
<dbReference type="SMART" id="SM00100">
    <property type="entry name" value="cNMP"/>
    <property type="match status" value="1"/>
</dbReference>
<dbReference type="PRINTS" id="PR00034">
    <property type="entry name" value="HTHCRP"/>
</dbReference>
<reference evidence="5 6" key="1">
    <citation type="journal article" date="2017" name="Antonie Van Leeuwenhoek">
        <title>Rhizobium rhizosphaerae sp. nov., a novel species isolated from rice rhizosphere.</title>
        <authorList>
            <person name="Zhao J.J."/>
            <person name="Zhang J."/>
            <person name="Zhang R.J."/>
            <person name="Zhang C.W."/>
            <person name="Yin H.Q."/>
            <person name="Zhang X.X."/>
        </authorList>
    </citation>
    <scope>NUCLEOTIDE SEQUENCE [LARGE SCALE GENOMIC DNA]</scope>
    <source>
        <strain evidence="5 6">BSs20135</strain>
    </source>
</reference>
<dbReference type="EMBL" id="BAEO01000006">
    <property type="protein sequence ID" value="GAC17320.1"/>
    <property type="molecule type" value="Genomic_DNA"/>
</dbReference>
<evidence type="ECO:0000256" key="2">
    <source>
        <dbReference type="ARBA" id="ARBA00023125"/>
    </source>
</evidence>
<gene>
    <name evidence="5" type="primary">anr</name>
    <name evidence="5" type="ORF">GARC_0338</name>
</gene>
<dbReference type="InterPro" id="IPR036388">
    <property type="entry name" value="WH-like_DNA-bd_sf"/>
</dbReference>
<dbReference type="PANTHER" id="PTHR24567">
    <property type="entry name" value="CRP FAMILY TRANSCRIPTIONAL REGULATORY PROTEIN"/>
    <property type="match status" value="1"/>
</dbReference>
<evidence type="ECO:0000259" key="4">
    <source>
        <dbReference type="PROSITE" id="PS51063"/>
    </source>
</evidence>
<dbReference type="CDD" id="cd00038">
    <property type="entry name" value="CAP_ED"/>
    <property type="match status" value="1"/>
</dbReference>
<dbReference type="InterPro" id="IPR018490">
    <property type="entry name" value="cNMP-bd_dom_sf"/>
</dbReference>
<dbReference type="GO" id="GO:0003700">
    <property type="term" value="F:DNA-binding transcription factor activity"/>
    <property type="evidence" value="ECO:0007669"/>
    <property type="project" value="InterPro"/>
</dbReference>
<organism evidence="5 6">
    <name type="scientific">Paraglaciecola arctica BSs20135</name>
    <dbReference type="NCBI Taxonomy" id="493475"/>
    <lineage>
        <taxon>Bacteria</taxon>
        <taxon>Pseudomonadati</taxon>
        <taxon>Pseudomonadota</taxon>
        <taxon>Gammaproteobacteria</taxon>
        <taxon>Alteromonadales</taxon>
        <taxon>Alteromonadaceae</taxon>
        <taxon>Paraglaciecola</taxon>
    </lineage>
</organism>
<dbReference type="SMART" id="SM00419">
    <property type="entry name" value="HTH_CRP"/>
    <property type="match status" value="1"/>
</dbReference>
<dbReference type="InterPro" id="IPR014710">
    <property type="entry name" value="RmlC-like_jellyroll"/>
</dbReference>
<keyword evidence="1" id="KW-0805">Transcription regulation</keyword>
<dbReference type="FunFam" id="1.10.10.10:FF:000028">
    <property type="entry name" value="Fumarate/nitrate reduction transcriptional regulator Fnr"/>
    <property type="match status" value="1"/>
</dbReference>
<dbReference type="RefSeq" id="WP_007616081.1">
    <property type="nucleotide sequence ID" value="NZ_BAEO01000006.1"/>
</dbReference>
<dbReference type="Gene3D" id="1.10.10.10">
    <property type="entry name" value="Winged helix-like DNA-binding domain superfamily/Winged helix DNA-binding domain"/>
    <property type="match status" value="1"/>
</dbReference>
<dbReference type="PROSITE" id="PS51063">
    <property type="entry name" value="HTH_CRP_2"/>
    <property type="match status" value="1"/>
</dbReference>